<comment type="caution">
    <text evidence="1">The sequence shown here is derived from an EMBL/GenBank/DDBJ whole genome shotgun (WGS) entry which is preliminary data.</text>
</comment>
<organism evidence="1">
    <name type="scientific">termite gut metagenome</name>
    <dbReference type="NCBI Taxonomy" id="433724"/>
    <lineage>
        <taxon>unclassified sequences</taxon>
        <taxon>metagenomes</taxon>
        <taxon>organismal metagenomes</taxon>
    </lineage>
</organism>
<reference evidence="1" key="1">
    <citation type="submission" date="2019-03" db="EMBL/GenBank/DDBJ databases">
        <title>Single cell metagenomics reveals metabolic interactions within the superorganism composed of flagellate Streblomastix strix and complex community of Bacteroidetes bacteria on its surface.</title>
        <authorList>
            <person name="Treitli S.C."/>
            <person name="Kolisko M."/>
            <person name="Husnik F."/>
            <person name="Keeling P."/>
            <person name="Hampl V."/>
        </authorList>
    </citation>
    <scope>NUCLEOTIDE SEQUENCE</scope>
    <source>
        <strain evidence="1">STM</strain>
    </source>
</reference>
<accession>A0A5J4RML2</accession>
<name>A0A5J4RML2_9ZZZZ</name>
<proteinExistence type="predicted"/>
<dbReference type="AlphaFoldDB" id="A0A5J4RML2"/>
<sequence length="67" mass="7489">MFSNNSQTLKALIYVVLQTVTKSCDMASMAPKTLYLLRPEGVGMKILFKHHIQATNAPYTKWTASAK</sequence>
<evidence type="ECO:0000313" key="1">
    <source>
        <dbReference type="EMBL" id="KAA6334353.1"/>
    </source>
</evidence>
<protein>
    <submittedName>
        <fullName evidence="1">Uncharacterized protein</fullName>
    </submittedName>
</protein>
<dbReference type="EMBL" id="SNRY01001007">
    <property type="protein sequence ID" value="KAA6334353.1"/>
    <property type="molecule type" value="Genomic_DNA"/>
</dbReference>
<gene>
    <name evidence="1" type="ORF">EZS27_017315</name>
</gene>